<accession>A0A8J1XM39</accession>
<dbReference type="InterPro" id="IPR003591">
    <property type="entry name" value="Leu-rich_rpt_typical-subtyp"/>
</dbReference>
<dbReference type="InterPro" id="IPR025875">
    <property type="entry name" value="Leu-rich_rpt_4"/>
</dbReference>
<dbReference type="PROSITE" id="PS51450">
    <property type="entry name" value="LRR"/>
    <property type="match status" value="2"/>
</dbReference>
<dbReference type="SUPFAM" id="SSF52058">
    <property type="entry name" value="L domain-like"/>
    <property type="match status" value="1"/>
</dbReference>
<sequence>MPLLNQHVLKQLRYLVVTNDPPYMGMKKLKIGGRELSATPKEVFHMIELEVLDLSPERETCLFHQLRSIPPGIGNLVNLRILMLDTNDVIELPREISMLSNLEKLSLSNNLLSTLPIEFEKLQRLSSLHVANNQFETFPSVVLSLKSLEFLDLSDNRIIDVPNDIGSLKKLQTLLLFMNNIKALPNGFCKLKNLRTVWLGMNSLTELPREFGSLVNLDWNEDCVSATIDGNPLTKPPMSVCKMGPYAIKRFFDMNENTAP</sequence>
<dbReference type="InterPro" id="IPR055414">
    <property type="entry name" value="LRR_R13L4/SHOC2-like"/>
</dbReference>
<feature type="domain" description="Disease resistance R13L4/SHOC-2-like LRR" evidence="1">
    <location>
        <begin position="49"/>
        <end position="153"/>
    </location>
</feature>
<dbReference type="PANTHER" id="PTHR48051:SF1">
    <property type="entry name" value="RAS SUPPRESSOR PROTEIN 1"/>
    <property type="match status" value="1"/>
</dbReference>
<dbReference type="InterPro" id="IPR050216">
    <property type="entry name" value="LRR_domain-containing"/>
</dbReference>
<dbReference type="Gene3D" id="3.80.10.10">
    <property type="entry name" value="Ribonuclease Inhibitor"/>
    <property type="match status" value="2"/>
</dbReference>
<evidence type="ECO:0000313" key="2">
    <source>
        <dbReference type="EMBL" id="CAH1802336.1"/>
    </source>
</evidence>
<gene>
    <name evidence="2" type="ORF">OFUS_LOCUS26026</name>
</gene>
<dbReference type="AlphaFoldDB" id="A0A8J1XM39"/>
<evidence type="ECO:0000259" key="1">
    <source>
        <dbReference type="Pfam" id="PF23598"/>
    </source>
</evidence>
<dbReference type="InterPro" id="IPR001611">
    <property type="entry name" value="Leu-rich_rpt"/>
</dbReference>
<dbReference type="OrthoDB" id="1394818at2759"/>
<comment type="caution">
    <text evidence="2">The sequence shown here is derived from an EMBL/GenBank/DDBJ whole genome shotgun (WGS) entry which is preliminary data.</text>
</comment>
<dbReference type="PRINTS" id="PR00019">
    <property type="entry name" value="LEURICHRPT"/>
</dbReference>
<dbReference type="SMART" id="SM00369">
    <property type="entry name" value="LRR_TYP"/>
    <property type="match status" value="6"/>
</dbReference>
<dbReference type="InterPro" id="IPR032675">
    <property type="entry name" value="LRR_dom_sf"/>
</dbReference>
<dbReference type="EMBL" id="CAIIXF020000012">
    <property type="protein sequence ID" value="CAH1802336.1"/>
    <property type="molecule type" value="Genomic_DNA"/>
</dbReference>
<dbReference type="PANTHER" id="PTHR48051">
    <property type="match status" value="1"/>
</dbReference>
<evidence type="ECO:0000313" key="3">
    <source>
        <dbReference type="Proteomes" id="UP000749559"/>
    </source>
</evidence>
<organism evidence="2 3">
    <name type="scientific">Owenia fusiformis</name>
    <name type="common">Polychaete worm</name>
    <dbReference type="NCBI Taxonomy" id="6347"/>
    <lineage>
        <taxon>Eukaryota</taxon>
        <taxon>Metazoa</taxon>
        <taxon>Spiralia</taxon>
        <taxon>Lophotrochozoa</taxon>
        <taxon>Annelida</taxon>
        <taxon>Polychaeta</taxon>
        <taxon>Sedentaria</taxon>
        <taxon>Canalipalpata</taxon>
        <taxon>Sabellida</taxon>
        <taxon>Oweniida</taxon>
        <taxon>Oweniidae</taxon>
        <taxon>Owenia</taxon>
    </lineage>
</organism>
<keyword evidence="3" id="KW-1185">Reference proteome</keyword>
<protein>
    <recommendedName>
        <fullName evidence="1">Disease resistance R13L4/SHOC-2-like LRR domain-containing protein</fullName>
    </recommendedName>
</protein>
<dbReference type="GO" id="GO:0005737">
    <property type="term" value="C:cytoplasm"/>
    <property type="evidence" value="ECO:0007669"/>
    <property type="project" value="TreeGrafter"/>
</dbReference>
<dbReference type="Pfam" id="PF12799">
    <property type="entry name" value="LRR_4"/>
    <property type="match status" value="1"/>
</dbReference>
<dbReference type="Pfam" id="PF23598">
    <property type="entry name" value="LRR_14"/>
    <property type="match status" value="1"/>
</dbReference>
<proteinExistence type="predicted"/>
<dbReference type="Proteomes" id="UP000749559">
    <property type="component" value="Unassembled WGS sequence"/>
</dbReference>
<reference evidence="2" key="1">
    <citation type="submission" date="2022-03" db="EMBL/GenBank/DDBJ databases">
        <authorList>
            <person name="Martin C."/>
        </authorList>
    </citation>
    <scope>NUCLEOTIDE SEQUENCE</scope>
</reference>
<name>A0A8J1XM39_OWEFU</name>